<organism evidence="1 2">
    <name type="scientific">Jeotgalibacillus malaysiensis</name>
    <dbReference type="NCBI Taxonomy" id="1508404"/>
    <lineage>
        <taxon>Bacteria</taxon>
        <taxon>Bacillati</taxon>
        <taxon>Bacillota</taxon>
        <taxon>Bacilli</taxon>
        <taxon>Bacillales</taxon>
        <taxon>Caryophanaceae</taxon>
        <taxon>Jeotgalibacillus</taxon>
    </lineage>
</organism>
<evidence type="ECO:0000313" key="2">
    <source>
        <dbReference type="Proteomes" id="UP000031449"/>
    </source>
</evidence>
<geneLocation type="plasmid" evidence="2"/>
<name>A0A0B5AXW4_9BACL</name>
<accession>A0A0B5AXW4</accession>
<evidence type="ECO:0000313" key="1">
    <source>
        <dbReference type="EMBL" id="AJD93552.1"/>
    </source>
</evidence>
<gene>
    <name evidence="1" type="ORF">JMA_42350</name>
</gene>
<proteinExistence type="predicted"/>
<keyword evidence="2" id="KW-1185">Reference proteome</keyword>
<dbReference type="Proteomes" id="UP000031449">
    <property type="component" value="Plasmid unnamed"/>
</dbReference>
<sequence>MEHNTYFIVSEKNGKATVMNRFSKEAFTRKVDKKGTIVINRERYELDEMRLLTESMQKMKELESQGCHPVNPNDHFFATELRHDTHDLLFYLDSNGSVYVNGQYHYGGHADSRPLKSDYPFAGVLSTNGEIFLADYKEKDLKRLLGHEFYVGKDVVKFETIDELKAWMKMSIEDYYEAIVSPVHFGFYFGIGRPNPIFNFYDAVDPRVGIRDRVGIKLESVEHLKNIKPFSLTALAKETNGLYAKPRGWVQRRVR</sequence>
<dbReference type="HOGENOM" id="CLU_1088936_0_0_9"/>
<protein>
    <submittedName>
        <fullName evidence="1">Uncharacterized protein</fullName>
    </submittedName>
</protein>
<dbReference type="AlphaFoldDB" id="A0A0B5AXW4"/>
<keyword evidence="1" id="KW-0614">Plasmid</keyword>
<dbReference type="BioCyc" id="JESP1508404:G14D9-13558-MONOMER"/>
<dbReference type="KEGG" id="jeo:JMA_42350"/>
<dbReference type="EMBL" id="CP009417">
    <property type="protein sequence ID" value="AJD93552.1"/>
    <property type="molecule type" value="Genomic_DNA"/>
</dbReference>
<reference evidence="1 2" key="1">
    <citation type="submission" date="2014-08" db="EMBL/GenBank/DDBJ databases">
        <title>Complete genome of a marine bacteria Jeotgalibacillus malaysiensis.</title>
        <authorList>
            <person name="Yaakop A.S."/>
            <person name="Chan K.-G."/>
            <person name="Goh K.M."/>
        </authorList>
    </citation>
    <scope>NUCLEOTIDE SEQUENCE [LARGE SCALE GENOMIC DNA]</scope>
    <source>
        <strain evidence="1 2">D5</strain>
        <plasmid evidence="2">Plasmid</plasmid>
    </source>
</reference>